<feature type="compositionally biased region" description="Low complexity" evidence="1">
    <location>
        <begin position="281"/>
        <end position="290"/>
    </location>
</feature>
<sequence length="305" mass="33328">MNHSELAAFLKSRRDRIRPSDVGLPAGPRRRVPGLRREEVSHLAGLSADYYTELERGRGAQPSAQVLAALARALRLDGDERDHLFHLADRRVPPAAHGPTAHVQPGLFGLLDQLTGTPAQVITDLHEILVQNPLAAALVGPPHAVRGPEASFVHRWFTDPASRALYPVEDHPHHSRVFVADLQAVAARRGGDPEVSRMVAGLRRRSQEFADLWDTRDVALRRSDRKRIVHATLGVIELDCHSLFSEDGRQRLLWFSAPPGTEGAAQLELLSVIGTQDMSPGADRAGAAAGERTDPDRMSHPSGTD</sequence>
<dbReference type="InterPro" id="IPR001387">
    <property type="entry name" value="Cro/C1-type_HTH"/>
</dbReference>
<dbReference type="Proteomes" id="UP001214441">
    <property type="component" value="Unassembled WGS sequence"/>
</dbReference>
<name>A0ABT6ZSW9_9ACTN</name>
<dbReference type="PANTHER" id="PTHR35010:SF2">
    <property type="entry name" value="BLL4672 PROTEIN"/>
    <property type="match status" value="1"/>
</dbReference>
<dbReference type="Pfam" id="PF17765">
    <property type="entry name" value="MLTR_LBD"/>
    <property type="match status" value="1"/>
</dbReference>
<evidence type="ECO:0000313" key="4">
    <source>
        <dbReference type="Proteomes" id="UP001214441"/>
    </source>
</evidence>
<evidence type="ECO:0000313" key="3">
    <source>
        <dbReference type="EMBL" id="MDJ1132158.1"/>
    </source>
</evidence>
<dbReference type="PANTHER" id="PTHR35010">
    <property type="entry name" value="BLL4672 PROTEIN-RELATED"/>
    <property type="match status" value="1"/>
</dbReference>
<feature type="domain" description="HTH cro/C1-type" evidence="2">
    <location>
        <begin position="34"/>
        <end position="81"/>
    </location>
</feature>
<dbReference type="PROSITE" id="PS50943">
    <property type="entry name" value="HTH_CROC1"/>
    <property type="match status" value="1"/>
</dbReference>
<evidence type="ECO:0000259" key="2">
    <source>
        <dbReference type="PROSITE" id="PS50943"/>
    </source>
</evidence>
<dbReference type="EMBL" id="JANCPR020000007">
    <property type="protein sequence ID" value="MDJ1132158.1"/>
    <property type="molecule type" value="Genomic_DNA"/>
</dbReference>
<evidence type="ECO:0000256" key="1">
    <source>
        <dbReference type="SAM" id="MobiDB-lite"/>
    </source>
</evidence>
<gene>
    <name evidence="3" type="ORF">NMN56_009385</name>
</gene>
<dbReference type="Pfam" id="PF13560">
    <property type="entry name" value="HTH_31"/>
    <property type="match status" value="1"/>
</dbReference>
<dbReference type="InterPro" id="IPR010982">
    <property type="entry name" value="Lambda_DNA-bd_dom_sf"/>
</dbReference>
<keyword evidence="4" id="KW-1185">Reference proteome</keyword>
<dbReference type="InterPro" id="IPR041413">
    <property type="entry name" value="MLTR_LBD"/>
</dbReference>
<dbReference type="SUPFAM" id="SSF47413">
    <property type="entry name" value="lambda repressor-like DNA-binding domains"/>
    <property type="match status" value="1"/>
</dbReference>
<dbReference type="Gene3D" id="1.10.260.40">
    <property type="entry name" value="lambda repressor-like DNA-binding domains"/>
    <property type="match status" value="1"/>
</dbReference>
<accession>A0ABT6ZSW9</accession>
<protein>
    <submittedName>
        <fullName evidence="3">Helix-turn-helix transcriptional regulator</fullName>
    </submittedName>
</protein>
<dbReference type="RefSeq" id="WP_274042472.1">
    <property type="nucleotide sequence ID" value="NZ_JANCPR020000007.1"/>
</dbReference>
<reference evidence="3 4" key="1">
    <citation type="submission" date="2023-05" db="EMBL/GenBank/DDBJ databases">
        <title>Streptantibioticus silvisoli sp. nov., acidotolerant actinomycetes 1 from pine litter.</title>
        <authorList>
            <person name="Swiecimska M."/>
            <person name="Golinska P."/>
            <person name="Sangal V."/>
            <person name="Wachnowicz B."/>
            <person name="Goodfellow M."/>
        </authorList>
    </citation>
    <scope>NUCLEOTIDE SEQUENCE [LARGE SCALE GENOMIC DNA]</scope>
    <source>
        <strain evidence="3 4">DSM 42109</strain>
    </source>
</reference>
<comment type="caution">
    <text evidence="3">The sequence shown here is derived from an EMBL/GenBank/DDBJ whole genome shotgun (WGS) entry which is preliminary data.</text>
</comment>
<dbReference type="Gene3D" id="3.30.450.180">
    <property type="match status" value="1"/>
</dbReference>
<organism evidence="3 4">
    <name type="scientific">Streptomyces iconiensis</name>
    <dbReference type="NCBI Taxonomy" id="1384038"/>
    <lineage>
        <taxon>Bacteria</taxon>
        <taxon>Bacillati</taxon>
        <taxon>Actinomycetota</taxon>
        <taxon>Actinomycetes</taxon>
        <taxon>Kitasatosporales</taxon>
        <taxon>Streptomycetaceae</taxon>
        <taxon>Streptomyces</taxon>
    </lineage>
</organism>
<feature type="region of interest" description="Disordered" evidence="1">
    <location>
        <begin position="277"/>
        <end position="305"/>
    </location>
</feature>
<proteinExistence type="predicted"/>
<dbReference type="SMART" id="SM00530">
    <property type="entry name" value="HTH_XRE"/>
    <property type="match status" value="1"/>
</dbReference>